<sequence length="112" mass="12263">MLVELDLFSGRPAPRWRLDPGAAEEFRTLTAALPPAGTASRPRTPGLGYRGFIVTDGDKVTRVFAGHVTEGTTPRADPDRTLEHWLLSRLPSPLHHLRPMVTAALAENDRDG</sequence>
<reference evidence="1 2" key="1">
    <citation type="submission" date="2021-03" db="EMBL/GenBank/DDBJ databases">
        <title>Streptomyces strains.</title>
        <authorList>
            <person name="Lund M.B."/>
            <person name="Toerring T."/>
        </authorList>
    </citation>
    <scope>NUCLEOTIDE SEQUENCE [LARGE SCALE GENOMIC DNA]</scope>
    <source>
        <strain evidence="1 2">KCC S-1010</strain>
    </source>
</reference>
<proteinExistence type="predicted"/>
<evidence type="ECO:0000313" key="2">
    <source>
        <dbReference type="Proteomes" id="UP000671836"/>
    </source>
</evidence>
<keyword evidence="2" id="KW-1185">Reference proteome</keyword>
<name>A0ABX7RHU8_9ACTN</name>
<dbReference type="EMBL" id="CP071595">
    <property type="protein sequence ID" value="QSY47810.1"/>
    <property type="molecule type" value="Genomic_DNA"/>
</dbReference>
<dbReference type="Proteomes" id="UP000671836">
    <property type="component" value="Chromosome"/>
</dbReference>
<dbReference type="RefSeq" id="WP_207555155.1">
    <property type="nucleotide sequence ID" value="NZ_CP071595.1"/>
</dbReference>
<accession>A0ABX7RHU8</accession>
<evidence type="ECO:0000313" key="1">
    <source>
        <dbReference type="EMBL" id="QSY47810.1"/>
    </source>
</evidence>
<gene>
    <name evidence="1" type="ORF">J3S04_21470</name>
</gene>
<protein>
    <submittedName>
        <fullName evidence="1">Uncharacterized protein</fullName>
    </submittedName>
</protein>
<organism evidence="1 2">
    <name type="scientific">Streptomyces griseocarneus</name>
    <dbReference type="NCBI Taxonomy" id="51201"/>
    <lineage>
        <taxon>Bacteria</taxon>
        <taxon>Bacillati</taxon>
        <taxon>Actinomycetota</taxon>
        <taxon>Actinomycetes</taxon>
        <taxon>Kitasatosporales</taxon>
        <taxon>Streptomycetaceae</taxon>
        <taxon>Streptomyces</taxon>
    </lineage>
</organism>